<evidence type="ECO:0000256" key="2">
    <source>
        <dbReference type="ARBA" id="ARBA00022679"/>
    </source>
</evidence>
<dbReference type="RefSeq" id="WP_183394833.1">
    <property type="nucleotide sequence ID" value="NZ_JACIDR010000002.1"/>
</dbReference>
<keyword evidence="2" id="KW-0808">Transferase</keyword>
<comment type="subcellular location">
    <subcellularLocation>
        <location evidence="1">Membrane</location>
        <topology evidence="1">Single-pass membrane protein</topology>
    </subcellularLocation>
</comment>
<comment type="caution">
    <text evidence="7">The sequence shown here is derived from an EMBL/GenBank/DDBJ whole genome shotgun (WGS) entry which is preliminary data.</text>
</comment>
<evidence type="ECO:0008006" key="9">
    <source>
        <dbReference type="Google" id="ProtNLM"/>
    </source>
</evidence>
<keyword evidence="8" id="KW-1185">Reference proteome</keyword>
<evidence type="ECO:0000313" key="7">
    <source>
        <dbReference type="EMBL" id="MBB3972965.1"/>
    </source>
</evidence>
<keyword evidence="3" id="KW-0812">Transmembrane</keyword>
<dbReference type="EMBL" id="JACIDR010000002">
    <property type="protein sequence ID" value="MBB3972965.1"/>
    <property type="molecule type" value="Genomic_DNA"/>
</dbReference>
<dbReference type="GO" id="GO:0016020">
    <property type="term" value="C:membrane"/>
    <property type="evidence" value="ECO:0007669"/>
    <property type="project" value="UniProtKB-SubCell"/>
</dbReference>
<keyword evidence="5" id="KW-0472">Membrane</keyword>
<name>A0A7W6GF64_9HYPH</name>
<dbReference type="PANTHER" id="PTHR12812">
    <property type="entry name" value="HEPARAN SULFATE 6-O-SULFOTRANSFERASE 3"/>
    <property type="match status" value="1"/>
</dbReference>
<evidence type="ECO:0000256" key="6">
    <source>
        <dbReference type="ARBA" id="ARBA00023180"/>
    </source>
</evidence>
<dbReference type="PANTHER" id="PTHR12812:SF0">
    <property type="entry name" value="HEPARAN-SULFATE 6-O-SULFOTRANSFERASE"/>
    <property type="match status" value="1"/>
</dbReference>
<dbReference type="Proteomes" id="UP000528964">
    <property type="component" value="Unassembled WGS sequence"/>
</dbReference>
<reference evidence="7 8" key="1">
    <citation type="submission" date="2020-08" db="EMBL/GenBank/DDBJ databases">
        <title>Genomic Encyclopedia of Type Strains, Phase IV (KMG-IV): sequencing the most valuable type-strain genomes for metagenomic binning, comparative biology and taxonomic classification.</title>
        <authorList>
            <person name="Goeker M."/>
        </authorList>
    </citation>
    <scope>NUCLEOTIDE SEQUENCE [LARGE SCALE GENOMIC DNA]</scope>
    <source>
        <strain evidence="7 8">DSM 25481</strain>
    </source>
</reference>
<evidence type="ECO:0000313" key="8">
    <source>
        <dbReference type="Proteomes" id="UP000528964"/>
    </source>
</evidence>
<organism evidence="7 8">
    <name type="scientific">Hansschlegelia beijingensis</name>
    <dbReference type="NCBI Taxonomy" id="1133344"/>
    <lineage>
        <taxon>Bacteria</taxon>
        <taxon>Pseudomonadati</taxon>
        <taxon>Pseudomonadota</taxon>
        <taxon>Alphaproteobacteria</taxon>
        <taxon>Hyphomicrobiales</taxon>
        <taxon>Methylopilaceae</taxon>
        <taxon>Hansschlegelia</taxon>
    </lineage>
</organism>
<dbReference type="Gene3D" id="3.40.50.300">
    <property type="entry name" value="P-loop containing nucleotide triphosphate hydrolases"/>
    <property type="match status" value="1"/>
</dbReference>
<protein>
    <recommendedName>
        <fullName evidence="9">Sulfotransferase family protein</fullName>
    </recommendedName>
</protein>
<sequence length="242" mass="27279">MIFSIHIPKTAGTSFRNALKELYGDRLALFYGANDPATHPLLRVPRAELASRLPALADAGVEVLHGHYHLSLVESAIVDPRRQLWTWLRDPVERVISHYSFIKERPTKWAFDKEIKAGTLPLTGFARKNRIRNIHSTFLSGVELKDFAFVGITERFELGLALLFGADAPQLNRRYNAINERVDVTPREIAKLHALNREDINLYAEGLRLMIDRVAAAQAVETPERPKAAGTGIVRRLIRKAS</sequence>
<evidence type="ECO:0000256" key="3">
    <source>
        <dbReference type="ARBA" id="ARBA00022692"/>
    </source>
</evidence>
<proteinExistence type="predicted"/>
<evidence type="ECO:0000256" key="1">
    <source>
        <dbReference type="ARBA" id="ARBA00004167"/>
    </source>
</evidence>
<gene>
    <name evidence="7" type="ORF">GGR24_001622</name>
</gene>
<keyword evidence="4" id="KW-1133">Transmembrane helix</keyword>
<dbReference type="InterPro" id="IPR010635">
    <property type="entry name" value="Heparan_SO4-6-sulfoTrfase"/>
</dbReference>
<keyword evidence="6" id="KW-0325">Glycoprotein</keyword>
<dbReference type="SUPFAM" id="SSF52540">
    <property type="entry name" value="P-loop containing nucleoside triphosphate hydrolases"/>
    <property type="match status" value="1"/>
</dbReference>
<evidence type="ECO:0000256" key="4">
    <source>
        <dbReference type="ARBA" id="ARBA00022989"/>
    </source>
</evidence>
<evidence type="ECO:0000256" key="5">
    <source>
        <dbReference type="ARBA" id="ARBA00023136"/>
    </source>
</evidence>
<dbReference type="AlphaFoldDB" id="A0A7W6GF64"/>
<dbReference type="InterPro" id="IPR027417">
    <property type="entry name" value="P-loop_NTPase"/>
</dbReference>
<dbReference type="GO" id="GO:0017095">
    <property type="term" value="F:heparan sulfate 6-sulfotransferase activity"/>
    <property type="evidence" value="ECO:0007669"/>
    <property type="project" value="TreeGrafter"/>
</dbReference>
<accession>A0A7W6GF64</accession>